<sequence>MFFICILLFMSLFESVDLSVLSEIPLTTFLLNITSIIGFIHAANVTLVYLSGFVAKHFTGATRSPAPTPAPARDPPDVANAPSSITSDRVDQMEAHAGFPDVVVNVRDLDDLLSWAQQVEHENHLLTRILLLLDSENRQLKGDRSSLEGLYERAKSKIATLRGEIIQLATNSQSVIRGLENEKANLTRNLQHANRYNRFSHQRTDHLVSEVAALKAKLVFAQNDLAASEARERDNEAEMRAIEAERAAWAAERSVRNCADLDRDRVIKDLEDKVELRDRVTTDLRAKLKTARTQNIELTAKMLQSMHENLHPLKTCPSSKPRLHVL</sequence>
<evidence type="ECO:0000256" key="2">
    <source>
        <dbReference type="SAM" id="MobiDB-lite"/>
    </source>
</evidence>
<accession>A0A550CHM8</accession>
<organism evidence="4 5">
    <name type="scientific">Schizophyllum amplum</name>
    <dbReference type="NCBI Taxonomy" id="97359"/>
    <lineage>
        <taxon>Eukaryota</taxon>
        <taxon>Fungi</taxon>
        <taxon>Dikarya</taxon>
        <taxon>Basidiomycota</taxon>
        <taxon>Agaricomycotina</taxon>
        <taxon>Agaricomycetes</taxon>
        <taxon>Agaricomycetidae</taxon>
        <taxon>Agaricales</taxon>
        <taxon>Schizophyllaceae</taxon>
        <taxon>Schizophyllum</taxon>
    </lineage>
</organism>
<reference evidence="4 5" key="1">
    <citation type="journal article" date="2019" name="New Phytol.">
        <title>Comparative genomics reveals unique wood-decay strategies and fruiting body development in the Schizophyllaceae.</title>
        <authorList>
            <person name="Almasi E."/>
            <person name="Sahu N."/>
            <person name="Krizsan K."/>
            <person name="Balint B."/>
            <person name="Kovacs G.M."/>
            <person name="Kiss B."/>
            <person name="Cseklye J."/>
            <person name="Drula E."/>
            <person name="Henrissat B."/>
            <person name="Nagy I."/>
            <person name="Chovatia M."/>
            <person name="Adam C."/>
            <person name="LaButti K."/>
            <person name="Lipzen A."/>
            <person name="Riley R."/>
            <person name="Grigoriev I.V."/>
            <person name="Nagy L.G."/>
        </authorList>
    </citation>
    <scope>NUCLEOTIDE SEQUENCE [LARGE SCALE GENOMIC DNA]</scope>
    <source>
        <strain evidence="4 5">NL-1724</strain>
    </source>
</reference>
<evidence type="ECO:0000256" key="1">
    <source>
        <dbReference type="SAM" id="Coils"/>
    </source>
</evidence>
<name>A0A550CHM8_9AGAR</name>
<evidence type="ECO:0000313" key="4">
    <source>
        <dbReference type="EMBL" id="TRM64307.1"/>
    </source>
</evidence>
<dbReference type="Proteomes" id="UP000320762">
    <property type="component" value="Unassembled WGS sequence"/>
</dbReference>
<dbReference type="EMBL" id="VDMD01000007">
    <property type="protein sequence ID" value="TRM64307.1"/>
    <property type="molecule type" value="Genomic_DNA"/>
</dbReference>
<comment type="caution">
    <text evidence="4">The sequence shown here is derived from an EMBL/GenBank/DDBJ whole genome shotgun (WGS) entry which is preliminary data.</text>
</comment>
<dbReference type="AlphaFoldDB" id="A0A550CHM8"/>
<proteinExistence type="predicted"/>
<keyword evidence="3" id="KW-0732">Signal</keyword>
<feature type="coiled-coil region" evidence="1">
    <location>
        <begin position="137"/>
        <end position="247"/>
    </location>
</feature>
<evidence type="ECO:0000256" key="3">
    <source>
        <dbReference type="SAM" id="SignalP"/>
    </source>
</evidence>
<feature type="signal peptide" evidence="3">
    <location>
        <begin position="1"/>
        <end position="18"/>
    </location>
</feature>
<keyword evidence="1" id="KW-0175">Coiled coil</keyword>
<feature type="region of interest" description="Disordered" evidence="2">
    <location>
        <begin position="64"/>
        <end position="85"/>
    </location>
</feature>
<protein>
    <submittedName>
        <fullName evidence="4">Uncharacterized protein</fullName>
    </submittedName>
</protein>
<gene>
    <name evidence="4" type="ORF">BD626DRAFT_250576</name>
</gene>
<keyword evidence="5" id="KW-1185">Reference proteome</keyword>
<evidence type="ECO:0000313" key="5">
    <source>
        <dbReference type="Proteomes" id="UP000320762"/>
    </source>
</evidence>
<feature type="chain" id="PRO_5022238656" evidence="3">
    <location>
        <begin position="19"/>
        <end position="326"/>
    </location>
</feature>